<reference evidence="5 6" key="1">
    <citation type="submission" date="2018-03" db="EMBL/GenBank/DDBJ databases">
        <title>Genome sequencing of Melaminivora sp.</title>
        <authorList>
            <person name="Kim S.-J."/>
            <person name="Heo J."/>
            <person name="Ahn J.-H."/>
            <person name="Kwon S.-W."/>
        </authorList>
    </citation>
    <scope>NUCLEOTIDE SEQUENCE [LARGE SCALE GENOMIC DNA]</scope>
    <source>
        <strain evidence="5 6">SC2-9</strain>
    </source>
</reference>
<sequence>MTAPTATPAKPPAARRARLAASLLAASLLAGCATGPGAHPSDPLEPYNRAMTTFNDRLDEAVLKPVATVYRDVTPQPVRTGVHNFFGNLGDAWSFVNNALQLRGRDALDSLVRFNLNTVFGLGGVLDIASEAGIARHKQDFGLTLGHWGVPTGPYLVLPILGPSTVRDTAALPVDWWGDAVRQVDPVSARNSLYAFRIVDRRASLLRAESVLDSIAFDSYIFTRDVYLGLRSNADSPAAQRRRNSSSEDDGRLPDDY</sequence>
<dbReference type="GO" id="GO:0016020">
    <property type="term" value="C:membrane"/>
    <property type="evidence" value="ECO:0007669"/>
    <property type="project" value="InterPro"/>
</dbReference>
<evidence type="ECO:0000256" key="1">
    <source>
        <dbReference type="ARBA" id="ARBA00010634"/>
    </source>
</evidence>
<feature type="region of interest" description="Disordered" evidence="3">
    <location>
        <begin position="237"/>
        <end position="257"/>
    </location>
</feature>
<keyword evidence="2 4" id="KW-0732">Signal</keyword>
<dbReference type="EMBL" id="CP027667">
    <property type="protein sequence ID" value="AVO48573.1"/>
    <property type="molecule type" value="Genomic_DNA"/>
</dbReference>
<dbReference type="RefSeq" id="WP_106683053.1">
    <property type="nucleotide sequence ID" value="NZ_CP027667.1"/>
</dbReference>
<evidence type="ECO:0000256" key="4">
    <source>
        <dbReference type="SAM" id="SignalP"/>
    </source>
</evidence>
<dbReference type="Pfam" id="PF04333">
    <property type="entry name" value="MlaA"/>
    <property type="match status" value="1"/>
</dbReference>
<name>A0A2R3Q9V5_9BURK</name>
<dbReference type="Proteomes" id="UP000237925">
    <property type="component" value="Chromosome"/>
</dbReference>
<evidence type="ECO:0000313" key="5">
    <source>
        <dbReference type="EMBL" id="AVO48573.1"/>
    </source>
</evidence>
<dbReference type="InterPro" id="IPR007428">
    <property type="entry name" value="MlaA"/>
</dbReference>
<evidence type="ECO:0000256" key="3">
    <source>
        <dbReference type="SAM" id="MobiDB-lite"/>
    </source>
</evidence>
<feature type="compositionally biased region" description="Basic and acidic residues" evidence="3">
    <location>
        <begin position="245"/>
        <end position="257"/>
    </location>
</feature>
<comment type="similarity">
    <text evidence="1">Belongs to the MlaA family.</text>
</comment>
<feature type="signal peptide" evidence="4">
    <location>
        <begin position="1"/>
        <end position="38"/>
    </location>
</feature>
<gene>
    <name evidence="5" type="ORF">C6568_04290</name>
</gene>
<keyword evidence="6" id="KW-1185">Reference proteome</keyword>
<feature type="chain" id="PRO_5015322314" evidence="4">
    <location>
        <begin position="39"/>
        <end position="257"/>
    </location>
</feature>
<dbReference type="GO" id="GO:0120010">
    <property type="term" value="P:intermembrane phospholipid transfer"/>
    <property type="evidence" value="ECO:0007669"/>
    <property type="project" value="TreeGrafter"/>
</dbReference>
<dbReference type="PANTHER" id="PTHR30035">
    <property type="entry name" value="LIPOPROTEIN VACJ-RELATED"/>
    <property type="match status" value="1"/>
</dbReference>
<accession>A0A2R3Q9V5</accession>
<protein>
    <submittedName>
        <fullName evidence="5">ABC transporter</fullName>
    </submittedName>
</protein>
<dbReference type="PANTHER" id="PTHR30035:SF3">
    <property type="entry name" value="INTERMEMBRANE PHOSPHOLIPID TRANSPORT SYSTEM LIPOPROTEIN MLAA"/>
    <property type="match status" value="1"/>
</dbReference>
<dbReference type="OrthoDB" id="9785326at2"/>
<dbReference type="PRINTS" id="PR01805">
    <property type="entry name" value="VACJLIPOPROT"/>
</dbReference>
<evidence type="ECO:0000256" key="2">
    <source>
        <dbReference type="ARBA" id="ARBA00022729"/>
    </source>
</evidence>
<proteinExistence type="inferred from homology"/>
<dbReference type="KEGG" id="mela:C6568_04290"/>
<evidence type="ECO:0000313" key="6">
    <source>
        <dbReference type="Proteomes" id="UP000237925"/>
    </source>
</evidence>
<organism evidence="5 6">
    <name type="scientific">Melaminivora suipulveris</name>
    <dbReference type="NCBI Taxonomy" id="2109913"/>
    <lineage>
        <taxon>Bacteria</taxon>
        <taxon>Pseudomonadati</taxon>
        <taxon>Pseudomonadota</taxon>
        <taxon>Betaproteobacteria</taxon>
        <taxon>Burkholderiales</taxon>
        <taxon>Comamonadaceae</taxon>
        <taxon>Melaminivora</taxon>
    </lineage>
</organism>
<dbReference type="AlphaFoldDB" id="A0A2R3Q9V5"/>